<gene>
    <name evidence="7" type="ORF">SAMN04487974_101426</name>
</gene>
<dbReference type="InterPro" id="IPR014718">
    <property type="entry name" value="GH-type_carb-bd"/>
</dbReference>
<protein>
    <submittedName>
        <fullName evidence="7">Glucans biosynthesis protein</fullName>
    </submittedName>
</protein>
<dbReference type="SUPFAM" id="SSF81296">
    <property type="entry name" value="E set domains"/>
    <property type="match status" value="1"/>
</dbReference>
<keyword evidence="8" id="KW-1185">Reference proteome</keyword>
<dbReference type="Gene3D" id="2.70.98.10">
    <property type="match status" value="1"/>
</dbReference>
<evidence type="ECO:0000256" key="3">
    <source>
        <dbReference type="ARBA" id="ARBA00009284"/>
    </source>
</evidence>
<dbReference type="EMBL" id="FNCS01000001">
    <property type="protein sequence ID" value="SDG20654.1"/>
    <property type="molecule type" value="Genomic_DNA"/>
</dbReference>
<dbReference type="FunFam" id="2.70.98.10:FF:000001">
    <property type="entry name" value="Glucans biosynthesis protein G"/>
    <property type="match status" value="1"/>
</dbReference>
<dbReference type="Proteomes" id="UP000199495">
    <property type="component" value="Unassembled WGS sequence"/>
</dbReference>
<evidence type="ECO:0000313" key="7">
    <source>
        <dbReference type="EMBL" id="SDG20654.1"/>
    </source>
</evidence>
<dbReference type="InterPro" id="IPR011013">
    <property type="entry name" value="Gal_mutarotase_sf_dom"/>
</dbReference>
<keyword evidence="5" id="KW-0574">Periplasm</keyword>
<dbReference type="RefSeq" id="WP_090590638.1">
    <property type="nucleotide sequence ID" value="NZ_FNCS01000001.1"/>
</dbReference>
<keyword evidence="4" id="KW-0732">Signal</keyword>
<dbReference type="OrthoDB" id="9777817at2"/>
<dbReference type="GO" id="GO:0030246">
    <property type="term" value="F:carbohydrate binding"/>
    <property type="evidence" value="ECO:0007669"/>
    <property type="project" value="InterPro"/>
</dbReference>
<dbReference type="InterPro" id="IPR013783">
    <property type="entry name" value="Ig-like_fold"/>
</dbReference>
<comment type="similarity">
    <text evidence="3">Belongs to the OpgD/OpgG family.</text>
</comment>
<dbReference type="PIRSF" id="PIRSF006281">
    <property type="entry name" value="MdoG"/>
    <property type="match status" value="1"/>
</dbReference>
<dbReference type="InterPro" id="IPR014756">
    <property type="entry name" value="Ig_E-set"/>
</dbReference>
<dbReference type="GO" id="GO:0003824">
    <property type="term" value="F:catalytic activity"/>
    <property type="evidence" value="ECO:0007669"/>
    <property type="project" value="InterPro"/>
</dbReference>
<dbReference type="Gene3D" id="2.60.40.10">
    <property type="entry name" value="Immunoglobulins"/>
    <property type="match status" value="1"/>
</dbReference>
<dbReference type="UniPathway" id="UPA00637"/>
<sequence>MLPIANGRFSHTRRRLIGALPIGLLLGSTALRGVWAQDAETPAEGVEPDLAATEAPADEGTEFSFDILTQWMREKAATEYQAPDTALPEVIANLNYDDYRHIQFDADRARWSEETSQFRVHAFHPGWLYNELVDMFEVVDGRARSMAFSPADFNYYGPLEDVFTDDTQLPGVVGFRLNNPLNRPDIFDELIAFVGASYFRSMGRGNFYGLSARGLAINTGIGSSEEFPRFSQFYLERPAPGQRNAIVYAALDSQSVTGAFRFDIAPGEETEIHVTARLFFRSTVEQLGVAPMTSMFLYAENNRSRFDDYRPQVHDSNGLIIHRDGGDVLWRALTNPVRLGSSYFAETNPRGFGLYQRDREFEAYQDAEAHYERRPSLLIEPDGDWGAGHVRLVEIPSDLEVNDNIVAFWIPAESVTAGEEREYRYFMRWGDLNPDAGSDLAHVLETRAGHGGVSGVENAPDLRKFVVDFKGGEVGRLPVGTEDIEPVVTVTGAEIVGMVLKKIDGDVWRLVLDVRVAGATTVEFVAHLRGYGRRLSETWLYQWMIEA</sequence>
<comment type="subcellular location">
    <subcellularLocation>
        <location evidence="1">Periplasm</location>
    </subcellularLocation>
</comment>
<dbReference type="PANTHER" id="PTHR30504">
    <property type="entry name" value="GLUCANS BIOSYNTHESIS PROTEIN"/>
    <property type="match status" value="1"/>
</dbReference>
<evidence type="ECO:0000259" key="6">
    <source>
        <dbReference type="Pfam" id="PF04349"/>
    </source>
</evidence>
<dbReference type="STRING" id="440168.SAMN04487974_101426"/>
<proteinExistence type="inferred from homology"/>
<evidence type="ECO:0000256" key="5">
    <source>
        <dbReference type="ARBA" id="ARBA00022764"/>
    </source>
</evidence>
<name>A0A1G7SCK7_9HYPH</name>
<accession>A0A1G7SCK7</accession>
<dbReference type="SUPFAM" id="SSF74650">
    <property type="entry name" value="Galactose mutarotase-like"/>
    <property type="match status" value="1"/>
</dbReference>
<dbReference type="GO" id="GO:0051274">
    <property type="term" value="P:beta-glucan biosynthetic process"/>
    <property type="evidence" value="ECO:0007669"/>
    <property type="project" value="TreeGrafter"/>
</dbReference>
<reference evidence="7 8" key="1">
    <citation type="submission" date="2016-10" db="EMBL/GenBank/DDBJ databases">
        <authorList>
            <person name="de Groot N.N."/>
        </authorList>
    </citation>
    <scope>NUCLEOTIDE SEQUENCE [LARGE SCALE GENOMIC DNA]</scope>
    <source>
        <strain evidence="7 8">CGMCC 1.10267</strain>
    </source>
</reference>
<dbReference type="AlphaFoldDB" id="A0A1G7SCK7"/>
<organism evidence="7 8">
    <name type="scientific">Pelagibacterium luteolum</name>
    <dbReference type="NCBI Taxonomy" id="440168"/>
    <lineage>
        <taxon>Bacteria</taxon>
        <taxon>Pseudomonadati</taxon>
        <taxon>Pseudomonadota</taxon>
        <taxon>Alphaproteobacteria</taxon>
        <taxon>Hyphomicrobiales</taxon>
        <taxon>Devosiaceae</taxon>
        <taxon>Pelagibacterium</taxon>
    </lineage>
</organism>
<comment type="pathway">
    <text evidence="2">Glycan metabolism; osmoregulated periplasmic glucan (OPG) biosynthesis.</text>
</comment>
<dbReference type="GO" id="GO:0030288">
    <property type="term" value="C:outer membrane-bounded periplasmic space"/>
    <property type="evidence" value="ECO:0007669"/>
    <property type="project" value="TreeGrafter"/>
</dbReference>
<feature type="domain" description="Glucan biosynthesis periplasmic MdoG C-terminal" evidence="6">
    <location>
        <begin position="63"/>
        <end position="543"/>
    </location>
</feature>
<evidence type="ECO:0000256" key="1">
    <source>
        <dbReference type="ARBA" id="ARBA00004418"/>
    </source>
</evidence>
<dbReference type="Pfam" id="PF04349">
    <property type="entry name" value="MdoG"/>
    <property type="match status" value="1"/>
</dbReference>
<evidence type="ECO:0000313" key="8">
    <source>
        <dbReference type="Proteomes" id="UP000199495"/>
    </source>
</evidence>
<dbReference type="InterPro" id="IPR014438">
    <property type="entry name" value="Glucan_biosyn_MdoG/MdoD"/>
</dbReference>
<dbReference type="InterPro" id="IPR007444">
    <property type="entry name" value="Glucan_biosyn_MdoG_C"/>
</dbReference>
<evidence type="ECO:0000256" key="4">
    <source>
        <dbReference type="ARBA" id="ARBA00022729"/>
    </source>
</evidence>
<evidence type="ECO:0000256" key="2">
    <source>
        <dbReference type="ARBA" id="ARBA00005001"/>
    </source>
</evidence>
<dbReference type="PANTHER" id="PTHR30504:SF2">
    <property type="entry name" value="GLUCANS BIOSYNTHESIS PROTEIN G"/>
    <property type="match status" value="1"/>
</dbReference>